<evidence type="ECO:0000259" key="1">
    <source>
        <dbReference type="SMART" id="SM01235"/>
    </source>
</evidence>
<dbReference type="EMBL" id="FMXE01000004">
    <property type="protein sequence ID" value="SDA49593.1"/>
    <property type="molecule type" value="Genomic_DNA"/>
</dbReference>
<dbReference type="SMART" id="SM01235">
    <property type="entry name" value="Haem_bd"/>
    <property type="match status" value="1"/>
</dbReference>
<evidence type="ECO:0000313" key="2">
    <source>
        <dbReference type="EMBL" id="SDA49593.1"/>
    </source>
</evidence>
<keyword evidence="3" id="KW-1185">Reference proteome</keyword>
<sequence length="162" mass="18281">MKGWQYLLSGIVLIALVIQLVPGELPSTEINNPGDLIESGIVSIEVAGLLRTSCYDCHSNETKFPWYSYVAPFSWLVAKDVKDARKELNFSVWQDYDMVEKLKKLDDISIEVREGEMPMPIYTAIHTSAKLSDAQRQLIVQWAEDAMDIVVEEDEESGPEEG</sequence>
<dbReference type="AlphaFoldDB" id="A0A1G5VUQ7"/>
<dbReference type="STRING" id="279824.SAMN03080617_00732"/>
<dbReference type="OrthoDB" id="196738at2"/>
<accession>A0A1G5VUQ7</accession>
<reference evidence="3" key="1">
    <citation type="submission" date="2016-10" db="EMBL/GenBank/DDBJ databases">
        <authorList>
            <person name="Varghese N."/>
            <person name="Submissions S."/>
        </authorList>
    </citation>
    <scope>NUCLEOTIDE SEQUENCE [LARGE SCALE GENOMIC DNA]</scope>
    <source>
        <strain evidence="3">DSM 22703</strain>
    </source>
</reference>
<protein>
    <submittedName>
        <fullName evidence="2">Haem-binding domain-containing protein</fullName>
    </submittedName>
</protein>
<evidence type="ECO:0000313" key="3">
    <source>
        <dbReference type="Proteomes" id="UP000198756"/>
    </source>
</evidence>
<name>A0A1G5VUQ7_9BACT</name>
<organism evidence="2 3">
    <name type="scientific">Algoriphagus alkaliphilus</name>
    <dbReference type="NCBI Taxonomy" id="279824"/>
    <lineage>
        <taxon>Bacteria</taxon>
        <taxon>Pseudomonadati</taxon>
        <taxon>Bacteroidota</taxon>
        <taxon>Cytophagia</taxon>
        <taxon>Cytophagales</taxon>
        <taxon>Cyclobacteriaceae</taxon>
        <taxon>Algoriphagus</taxon>
    </lineage>
</organism>
<dbReference type="InterPro" id="IPR025992">
    <property type="entry name" value="Haem-bd"/>
</dbReference>
<dbReference type="Proteomes" id="UP000198756">
    <property type="component" value="Unassembled WGS sequence"/>
</dbReference>
<dbReference type="Pfam" id="PF14376">
    <property type="entry name" value="Haem_bd"/>
    <property type="match status" value="1"/>
</dbReference>
<feature type="domain" description="Haem-binding" evidence="1">
    <location>
        <begin position="12"/>
        <end position="147"/>
    </location>
</feature>
<gene>
    <name evidence="2" type="ORF">SAMN03080617_00732</name>
</gene>
<proteinExistence type="predicted"/>